<name>A0ABV5JMA1_9ACTN</name>
<feature type="transmembrane region" description="Helical" evidence="2">
    <location>
        <begin position="34"/>
        <end position="58"/>
    </location>
</feature>
<dbReference type="EMBL" id="JBHMDY010000002">
    <property type="protein sequence ID" value="MFB9258857.1"/>
    <property type="molecule type" value="Genomic_DNA"/>
</dbReference>
<keyword evidence="2" id="KW-0472">Membrane</keyword>
<feature type="compositionally biased region" description="Polar residues" evidence="1">
    <location>
        <begin position="1"/>
        <end position="11"/>
    </location>
</feature>
<protein>
    <recommendedName>
        <fullName evidence="5">DUF2975 domain-containing protein</fullName>
    </recommendedName>
</protein>
<keyword evidence="4" id="KW-1185">Reference proteome</keyword>
<feature type="compositionally biased region" description="Low complexity" evidence="1">
    <location>
        <begin position="12"/>
        <end position="22"/>
    </location>
</feature>
<dbReference type="Proteomes" id="UP001589700">
    <property type="component" value="Unassembled WGS sequence"/>
</dbReference>
<feature type="transmembrane region" description="Helical" evidence="2">
    <location>
        <begin position="182"/>
        <end position="201"/>
    </location>
</feature>
<keyword evidence="2" id="KW-0812">Transmembrane</keyword>
<feature type="region of interest" description="Disordered" evidence="1">
    <location>
        <begin position="1"/>
        <end position="22"/>
    </location>
</feature>
<gene>
    <name evidence="3" type="ORF">ACFFVD_03485</name>
</gene>
<accession>A0ABV5JMA1</accession>
<reference evidence="3 4" key="1">
    <citation type="submission" date="2024-09" db="EMBL/GenBank/DDBJ databases">
        <authorList>
            <person name="Sun Q."/>
            <person name="Mori K."/>
        </authorList>
    </citation>
    <scope>NUCLEOTIDE SEQUENCE [LARGE SCALE GENOMIC DNA]</scope>
    <source>
        <strain evidence="3 4">CCM 7659</strain>
    </source>
</reference>
<evidence type="ECO:0000256" key="2">
    <source>
        <dbReference type="SAM" id="Phobius"/>
    </source>
</evidence>
<evidence type="ECO:0000256" key="1">
    <source>
        <dbReference type="SAM" id="MobiDB-lite"/>
    </source>
</evidence>
<feature type="transmembrane region" description="Helical" evidence="2">
    <location>
        <begin position="101"/>
        <end position="123"/>
    </location>
</feature>
<dbReference type="RefSeq" id="WP_182632198.1">
    <property type="nucleotide sequence ID" value="NZ_JAALDM010000122.1"/>
</dbReference>
<proteinExistence type="predicted"/>
<evidence type="ECO:0008006" key="5">
    <source>
        <dbReference type="Google" id="ProtNLM"/>
    </source>
</evidence>
<organism evidence="3 4">
    <name type="scientific">Dietzia aerolata</name>
    <dbReference type="NCBI Taxonomy" id="595984"/>
    <lineage>
        <taxon>Bacteria</taxon>
        <taxon>Bacillati</taxon>
        <taxon>Actinomycetota</taxon>
        <taxon>Actinomycetes</taxon>
        <taxon>Mycobacteriales</taxon>
        <taxon>Dietziaceae</taxon>
        <taxon>Dietzia</taxon>
    </lineage>
</organism>
<comment type="caution">
    <text evidence="3">The sequence shown here is derived from an EMBL/GenBank/DDBJ whole genome shotgun (WGS) entry which is preliminary data.</text>
</comment>
<sequence>MSTNDKSSNNRPATGGTTTGAPAADKDRRAIYNWVLAIAVLVGIWVIAPMISTFIALATSGRVSLTMSRPDEVTGPEGVEITGLAADIPVEALGDSAKMTLTIGTIMQFVVVLIMVIIVDLVLRRLRPGRTLTNRTKVSAMAAVIIAGIVGLIATNIVTSAGVHACQAIYESCSDGRTWDNPMTTAFPLVGLGLALVMALARSEFVARTDSEGLI</sequence>
<keyword evidence="2" id="KW-1133">Transmembrane helix</keyword>
<feature type="transmembrane region" description="Helical" evidence="2">
    <location>
        <begin position="144"/>
        <end position="170"/>
    </location>
</feature>
<evidence type="ECO:0000313" key="4">
    <source>
        <dbReference type="Proteomes" id="UP001589700"/>
    </source>
</evidence>
<evidence type="ECO:0000313" key="3">
    <source>
        <dbReference type="EMBL" id="MFB9258857.1"/>
    </source>
</evidence>